<gene>
    <name evidence="3" type="ORF">HYH03_016352</name>
</gene>
<evidence type="ECO:0000259" key="2">
    <source>
        <dbReference type="Pfam" id="PF07137"/>
    </source>
</evidence>
<keyword evidence="4" id="KW-1185">Reference proteome</keyword>
<accession>A0A835XME1</accession>
<feature type="region of interest" description="Disordered" evidence="1">
    <location>
        <begin position="1"/>
        <end position="74"/>
    </location>
</feature>
<reference evidence="3" key="1">
    <citation type="journal article" date="2020" name="bioRxiv">
        <title>Comparative genomics of Chlamydomonas.</title>
        <authorList>
            <person name="Craig R.J."/>
            <person name="Hasan A.R."/>
            <person name="Ness R.W."/>
            <person name="Keightley P.D."/>
        </authorList>
    </citation>
    <scope>NUCLEOTIDE SEQUENCE</scope>
    <source>
        <strain evidence="3">CCAP 11/70</strain>
    </source>
</reference>
<dbReference type="InterPro" id="IPR010788">
    <property type="entry name" value="VDE_dom"/>
</dbReference>
<dbReference type="Pfam" id="PF07137">
    <property type="entry name" value="VDE"/>
    <property type="match status" value="1"/>
</dbReference>
<dbReference type="InterPro" id="IPR044682">
    <property type="entry name" value="VDE"/>
</dbReference>
<feature type="region of interest" description="Disordered" evidence="1">
    <location>
        <begin position="344"/>
        <end position="409"/>
    </location>
</feature>
<dbReference type="AlphaFoldDB" id="A0A835XME1"/>
<feature type="compositionally biased region" description="Low complexity" evidence="1">
    <location>
        <begin position="120"/>
        <end position="142"/>
    </location>
</feature>
<feature type="domain" description="VDE lipocalin" evidence="2">
    <location>
        <begin position="602"/>
        <end position="868"/>
    </location>
</feature>
<organism evidence="3 4">
    <name type="scientific">Edaphochlamys debaryana</name>
    <dbReference type="NCBI Taxonomy" id="47281"/>
    <lineage>
        <taxon>Eukaryota</taxon>
        <taxon>Viridiplantae</taxon>
        <taxon>Chlorophyta</taxon>
        <taxon>core chlorophytes</taxon>
        <taxon>Chlorophyceae</taxon>
        <taxon>CS clade</taxon>
        <taxon>Chlamydomonadales</taxon>
        <taxon>Chlamydomonadales incertae sedis</taxon>
        <taxon>Edaphochlamys</taxon>
    </lineage>
</organism>
<evidence type="ECO:0000313" key="4">
    <source>
        <dbReference type="Proteomes" id="UP000612055"/>
    </source>
</evidence>
<dbReference type="GO" id="GO:0046422">
    <property type="term" value="F:violaxanthin de-epoxidase activity"/>
    <property type="evidence" value="ECO:0007669"/>
    <property type="project" value="InterPro"/>
</dbReference>
<evidence type="ECO:0000256" key="1">
    <source>
        <dbReference type="SAM" id="MobiDB-lite"/>
    </source>
</evidence>
<protein>
    <recommendedName>
        <fullName evidence="2">VDE lipocalin domain-containing protein</fullName>
    </recommendedName>
</protein>
<proteinExistence type="predicted"/>
<feature type="region of interest" description="Disordered" evidence="1">
    <location>
        <begin position="231"/>
        <end position="282"/>
    </location>
</feature>
<dbReference type="EMBL" id="JAEHOE010000140">
    <property type="protein sequence ID" value="KAG2484866.1"/>
    <property type="molecule type" value="Genomic_DNA"/>
</dbReference>
<feature type="compositionally biased region" description="Gly residues" evidence="1">
    <location>
        <begin position="271"/>
        <end position="282"/>
    </location>
</feature>
<feature type="compositionally biased region" description="Low complexity" evidence="1">
    <location>
        <begin position="359"/>
        <end position="370"/>
    </location>
</feature>
<sequence length="888" mass="91693">MFSTLWSARPPGSATSAKPGPGPADANSRKSLAPPSKNSSSRRPVTCVSKGVVEGAHAGPSRSGAAGCHGARKTRVHWASKLVDSEAQGVAAAVSSHEITLSDLSDTDTSHPVPLPVPTPASRHTPSRRSPSASRAPAPAAALSNQTLLSARRRALQQGPTPATVRPHVTPRRPAPPATADAGPQAQARTAPDSRSGAWLGLGSALTQIGTVLLLAAAVAAVARVGLAPTSHTAVPLGGTHTRSSFGLGPGPNSASVGHHTVGMGSPAGSHDGGGGGGGGGMGRGGAFGQAAAAAAALGRWLPGSWARAGAAGAAVGASASHPRSQPGPTAAFARAGAVSGAVAPGAKATGSSLGRGFFGRPASSSPSSMGGSGGGGRSAWPAPHAQGPAGMSAVAAAAGGGGGPEQEWRESAQVRVITITSGAASPYRTTWDAVADHTAQRLEWTDPGYQMLVFRQEELGGSTASQRAFLRALEGGAHMVVGLDVTDGGAEAFLRDPSVASRLPGVAVFLGGSPALAEDLTRLQGGLKPQDPTSWRTQLARKLSWTPDGAGVAVWDTVQLLMSRHDSDNFLFVFLVLINQYVTTVRQVADTTKGFDLSSIICMVKHCGQKVVNCVQDPTCKGALDCLNACTFNDQVCQYRCIVSYENPLLGEFTLCILQLHNCRNLDAKPPLLPDPAPMPSFRGTPLTHEAAEDLLIGWLDQPGQGAPAGALLGERKGKVLSWLVAGGKNPAYDYFPCQHQLFYRGKGKNTMWYEPVFKAITLDGREVWRRRVYRVRRGKVPGTFHLSVLDNGVTSNEFWRLVDCDEDLAWCLFYYSGAASTAGLSYSGAVLGTPDGAMPAAQHTPRLHAALRRSGIEPWELSYVDNSGCEEAPLGITGPVPAPALA</sequence>
<dbReference type="InterPro" id="IPR012674">
    <property type="entry name" value="Calycin"/>
</dbReference>
<feature type="region of interest" description="Disordered" evidence="1">
    <location>
        <begin position="103"/>
        <end position="196"/>
    </location>
</feature>
<dbReference type="OrthoDB" id="420426at2759"/>
<feature type="compositionally biased region" description="Low complexity" evidence="1">
    <location>
        <begin position="178"/>
        <end position="189"/>
    </location>
</feature>
<name>A0A835XME1_9CHLO</name>
<comment type="caution">
    <text evidence="3">The sequence shown here is derived from an EMBL/GenBank/DDBJ whole genome shotgun (WGS) entry which is preliminary data.</text>
</comment>
<feature type="compositionally biased region" description="Low complexity" evidence="1">
    <location>
        <begin position="386"/>
        <end position="398"/>
    </location>
</feature>
<evidence type="ECO:0000313" key="3">
    <source>
        <dbReference type="EMBL" id="KAG2484866.1"/>
    </source>
</evidence>
<dbReference type="PANTHER" id="PTHR33970">
    <property type="entry name" value="VIOLAXANTHIN DE-EPOXIDASE, CHLOROPLASTIC-RELATED"/>
    <property type="match status" value="1"/>
</dbReference>
<dbReference type="Gene3D" id="2.40.128.20">
    <property type="match status" value="1"/>
</dbReference>
<dbReference type="GO" id="GO:0010028">
    <property type="term" value="P:xanthophyll cycle"/>
    <property type="evidence" value="ECO:0007669"/>
    <property type="project" value="InterPro"/>
</dbReference>
<dbReference type="Proteomes" id="UP000612055">
    <property type="component" value="Unassembled WGS sequence"/>
</dbReference>
<dbReference type="PANTHER" id="PTHR33970:SF2">
    <property type="entry name" value="OS01G0716400 PROTEIN"/>
    <property type="match status" value="1"/>
</dbReference>